<reference evidence="1 2" key="1">
    <citation type="journal article" date="2022" name="Plant J.">
        <title>Chromosome-level genome of Camellia lanceoleosa provides a valuable resource for understanding genome evolution and self-incompatibility.</title>
        <authorList>
            <person name="Gong W."/>
            <person name="Xiao S."/>
            <person name="Wang L."/>
            <person name="Liao Z."/>
            <person name="Chang Y."/>
            <person name="Mo W."/>
            <person name="Hu G."/>
            <person name="Li W."/>
            <person name="Zhao G."/>
            <person name="Zhu H."/>
            <person name="Hu X."/>
            <person name="Ji K."/>
            <person name="Xiang X."/>
            <person name="Song Q."/>
            <person name="Yuan D."/>
            <person name="Jin S."/>
            <person name="Zhang L."/>
        </authorList>
    </citation>
    <scope>NUCLEOTIDE SEQUENCE [LARGE SCALE GENOMIC DNA]</scope>
    <source>
        <strain evidence="1">SQ_2022a</strain>
    </source>
</reference>
<sequence length="359" mass="40524">PSESVSNGSTSTCSYGTGIVSETPAAARALCQPCLNPLFSNRGTWSTYSASPASFPTSNTLKATAFMSANSASRLATAFWDNLNTASLASAFFSFGLINHIPMEFVKLSVDRFIYLFRYICFGLSKFRSFVSDNKKNENEEQKKKRKENKSSLLDIIRNAYDLLSHRDIKIPKIEGNDKYVDSGPPYLIFLHPALGPLWEVTRQKFHGGSISKGSELQIEVAEFSWRNVQLRGSLKVVAENITARLGWMKMLRECRVLNEGIDWTSRNNTYWKHDVQRFEALKVILHGNAEFEATDVVFQFIAELEPLITDLEPPFTNLEQLFIDLDPPFVDSLISTRQLFIDLDPPFVDSLISTNFSE</sequence>
<dbReference type="EMBL" id="CM045766">
    <property type="protein sequence ID" value="KAI8003697.1"/>
    <property type="molecule type" value="Genomic_DNA"/>
</dbReference>
<protein>
    <submittedName>
        <fullName evidence="1">Uncharacterized protein</fullName>
    </submittedName>
</protein>
<organism evidence="1 2">
    <name type="scientific">Camellia lanceoleosa</name>
    <dbReference type="NCBI Taxonomy" id="1840588"/>
    <lineage>
        <taxon>Eukaryota</taxon>
        <taxon>Viridiplantae</taxon>
        <taxon>Streptophyta</taxon>
        <taxon>Embryophyta</taxon>
        <taxon>Tracheophyta</taxon>
        <taxon>Spermatophyta</taxon>
        <taxon>Magnoliopsida</taxon>
        <taxon>eudicotyledons</taxon>
        <taxon>Gunneridae</taxon>
        <taxon>Pentapetalae</taxon>
        <taxon>asterids</taxon>
        <taxon>Ericales</taxon>
        <taxon>Theaceae</taxon>
        <taxon>Camellia</taxon>
    </lineage>
</organism>
<keyword evidence="2" id="KW-1185">Reference proteome</keyword>
<proteinExistence type="predicted"/>
<dbReference type="Proteomes" id="UP001060215">
    <property type="component" value="Chromosome 9"/>
</dbReference>
<gene>
    <name evidence="1" type="ORF">LOK49_LG08G00703</name>
</gene>
<evidence type="ECO:0000313" key="2">
    <source>
        <dbReference type="Proteomes" id="UP001060215"/>
    </source>
</evidence>
<comment type="caution">
    <text evidence="1">The sequence shown here is derived from an EMBL/GenBank/DDBJ whole genome shotgun (WGS) entry which is preliminary data.</text>
</comment>
<name>A0ACC0GT06_9ERIC</name>
<feature type="non-terminal residue" evidence="1">
    <location>
        <position position="1"/>
    </location>
</feature>
<accession>A0ACC0GT06</accession>
<evidence type="ECO:0000313" key="1">
    <source>
        <dbReference type="EMBL" id="KAI8003697.1"/>
    </source>
</evidence>